<dbReference type="PATRIC" id="fig|1619039.3.peg.353"/>
<feature type="transmembrane region" description="Helical" evidence="1">
    <location>
        <begin position="59"/>
        <end position="83"/>
    </location>
</feature>
<feature type="transmembrane region" description="Helical" evidence="1">
    <location>
        <begin position="152"/>
        <end position="170"/>
    </location>
</feature>
<keyword evidence="1" id="KW-0472">Membrane</keyword>
<dbReference type="Pfam" id="PF04332">
    <property type="entry name" value="DUF475"/>
    <property type="match status" value="1"/>
</dbReference>
<proteinExistence type="predicted"/>
<feature type="transmembrane region" description="Helical" evidence="1">
    <location>
        <begin position="114"/>
        <end position="132"/>
    </location>
</feature>
<keyword evidence="1" id="KW-1133">Transmembrane helix</keyword>
<dbReference type="NCBIfam" id="NF010612">
    <property type="entry name" value="PRK14013.1-2"/>
    <property type="match status" value="1"/>
</dbReference>
<feature type="transmembrane region" description="Helical" evidence="1">
    <location>
        <begin position="270"/>
        <end position="288"/>
    </location>
</feature>
<dbReference type="PANTHER" id="PTHR30238:SF4">
    <property type="entry name" value="SLL1022 PROTEIN"/>
    <property type="match status" value="1"/>
</dbReference>
<sequence length="327" mass="36798">MVQIHPGAPKKPTYKLIMNFSEIILIVLGLTLFEVISSIDNAVVNADVLSTMSKRARHWFLFYGIIIAVFLVRGFMPLLIIYFSSPGLNLVQSFWATFSSDQSVIKIIEKQTPILLAGGGMYLVYLFFYWLFLETKEYAFFLEKYIHHRLSFWFYAVASVILLTVVWVTIKINPFIALGAVVGSTAFFITNGFKKNAEEKEKELTTGHLSDISKILYLEVIDTTFSIDGVLGAFAFTVSIPLILLGNGLGAVVVRYFTVHGIKTVKKYRYLKNGAMYSIGVLGAIMLAESLQAHIPSWFSPVITFIVVGVFLWLSKKELQAKKMLVQ</sequence>
<name>A0A0G1A892_9BACT</name>
<comment type="caution">
    <text evidence="2">The sequence shown here is derived from an EMBL/GenBank/DDBJ whole genome shotgun (WGS) entry which is preliminary data.</text>
</comment>
<keyword evidence="1" id="KW-0812">Transmembrane</keyword>
<feature type="transmembrane region" description="Helical" evidence="1">
    <location>
        <begin position="294"/>
        <end position="314"/>
    </location>
</feature>
<gene>
    <name evidence="2" type="ORF">UV20_C0002G0061</name>
</gene>
<feature type="transmembrane region" description="Helical" evidence="1">
    <location>
        <begin position="233"/>
        <end position="258"/>
    </location>
</feature>
<organism evidence="2 3">
    <name type="scientific">Candidatus Magasanikbacteria bacterium GW2011_GWA2_42_32</name>
    <dbReference type="NCBI Taxonomy" id="1619039"/>
    <lineage>
        <taxon>Bacteria</taxon>
        <taxon>Candidatus Magasanikiibacteriota</taxon>
    </lineage>
</organism>
<evidence type="ECO:0000256" key="1">
    <source>
        <dbReference type="SAM" id="Phobius"/>
    </source>
</evidence>
<evidence type="ECO:0008006" key="4">
    <source>
        <dbReference type="Google" id="ProtNLM"/>
    </source>
</evidence>
<feature type="transmembrane region" description="Helical" evidence="1">
    <location>
        <begin position="20"/>
        <end position="39"/>
    </location>
</feature>
<dbReference type="PANTHER" id="PTHR30238">
    <property type="entry name" value="MEMBRANE BOUND PREDICTED REDOX MODULATOR"/>
    <property type="match status" value="1"/>
</dbReference>
<evidence type="ECO:0000313" key="3">
    <source>
        <dbReference type="Proteomes" id="UP000034837"/>
    </source>
</evidence>
<reference evidence="2 3" key="1">
    <citation type="journal article" date="2015" name="Nature">
        <title>rRNA introns, odd ribosomes, and small enigmatic genomes across a large radiation of phyla.</title>
        <authorList>
            <person name="Brown C.T."/>
            <person name="Hug L.A."/>
            <person name="Thomas B.C."/>
            <person name="Sharon I."/>
            <person name="Castelle C.J."/>
            <person name="Singh A."/>
            <person name="Wilkins M.J."/>
            <person name="Williams K.H."/>
            <person name="Banfield J.F."/>
        </authorList>
    </citation>
    <scope>NUCLEOTIDE SEQUENCE [LARGE SCALE GENOMIC DNA]</scope>
</reference>
<protein>
    <recommendedName>
        <fullName evidence="4">Integral membrane protein TerC</fullName>
    </recommendedName>
</protein>
<dbReference type="Proteomes" id="UP000034837">
    <property type="component" value="Unassembled WGS sequence"/>
</dbReference>
<accession>A0A0G1A892</accession>
<dbReference type="AlphaFoldDB" id="A0A0G1A892"/>
<dbReference type="EMBL" id="LCDO01000002">
    <property type="protein sequence ID" value="KKS57272.1"/>
    <property type="molecule type" value="Genomic_DNA"/>
</dbReference>
<evidence type="ECO:0000313" key="2">
    <source>
        <dbReference type="EMBL" id="KKS57272.1"/>
    </source>
</evidence>
<dbReference type="InterPro" id="IPR007427">
    <property type="entry name" value="DUF475"/>
</dbReference>